<feature type="region of interest" description="Disordered" evidence="1">
    <location>
        <begin position="83"/>
        <end position="107"/>
    </location>
</feature>
<reference evidence="3" key="1">
    <citation type="journal article" date="2017" name="Nat. Commun.">
        <title>The asparagus genome sheds light on the origin and evolution of a young Y chromosome.</title>
        <authorList>
            <person name="Harkess A."/>
            <person name="Zhou J."/>
            <person name="Xu C."/>
            <person name="Bowers J.E."/>
            <person name="Van der Hulst R."/>
            <person name="Ayyampalayam S."/>
            <person name="Mercati F."/>
            <person name="Riccardi P."/>
            <person name="McKain M.R."/>
            <person name="Kakrana A."/>
            <person name="Tang H."/>
            <person name="Ray J."/>
            <person name="Groenendijk J."/>
            <person name="Arikit S."/>
            <person name="Mathioni S.M."/>
            <person name="Nakano M."/>
            <person name="Shan H."/>
            <person name="Telgmann-Rauber A."/>
            <person name="Kanno A."/>
            <person name="Yue Z."/>
            <person name="Chen H."/>
            <person name="Li W."/>
            <person name="Chen Y."/>
            <person name="Xu X."/>
            <person name="Zhang Y."/>
            <person name="Luo S."/>
            <person name="Chen H."/>
            <person name="Gao J."/>
            <person name="Mao Z."/>
            <person name="Pires J.C."/>
            <person name="Luo M."/>
            <person name="Kudrna D."/>
            <person name="Wing R.A."/>
            <person name="Meyers B.C."/>
            <person name="Yi K."/>
            <person name="Kong H."/>
            <person name="Lavrijsen P."/>
            <person name="Sunseri F."/>
            <person name="Falavigna A."/>
            <person name="Ye Y."/>
            <person name="Leebens-Mack J.H."/>
            <person name="Chen G."/>
        </authorList>
    </citation>
    <scope>NUCLEOTIDE SEQUENCE [LARGE SCALE GENOMIC DNA]</scope>
    <source>
        <strain evidence="3">cv. DH0086</strain>
    </source>
</reference>
<protein>
    <submittedName>
        <fullName evidence="2">Uncharacterized protein</fullName>
    </submittedName>
</protein>
<proteinExistence type="predicted"/>
<dbReference type="AlphaFoldDB" id="A0A5P1E630"/>
<organism evidence="2 3">
    <name type="scientific">Asparagus officinalis</name>
    <name type="common">Garden asparagus</name>
    <dbReference type="NCBI Taxonomy" id="4686"/>
    <lineage>
        <taxon>Eukaryota</taxon>
        <taxon>Viridiplantae</taxon>
        <taxon>Streptophyta</taxon>
        <taxon>Embryophyta</taxon>
        <taxon>Tracheophyta</taxon>
        <taxon>Spermatophyta</taxon>
        <taxon>Magnoliopsida</taxon>
        <taxon>Liliopsida</taxon>
        <taxon>Asparagales</taxon>
        <taxon>Asparagaceae</taxon>
        <taxon>Asparagoideae</taxon>
        <taxon>Asparagus</taxon>
    </lineage>
</organism>
<feature type="compositionally biased region" description="Basic and acidic residues" evidence="1">
    <location>
        <begin position="83"/>
        <end position="103"/>
    </location>
</feature>
<accession>A0A5P1E630</accession>
<gene>
    <name evidence="2" type="ORF">A4U43_C09F8050</name>
</gene>
<dbReference type="Proteomes" id="UP000243459">
    <property type="component" value="Chromosome 9"/>
</dbReference>
<dbReference type="Gramene" id="ONK58094">
    <property type="protein sequence ID" value="ONK58094"/>
    <property type="gene ID" value="A4U43_C09F8050"/>
</dbReference>
<evidence type="ECO:0000256" key="1">
    <source>
        <dbReference type="SAM" id="MobiDB-lite"/>
    </source>
</evidence>
<evidence type="ECO:0000313" key="3">
    <source>
        <dbReference type="Proteomes" id="UP000243459"/>
    </source>
</evidence>
<name>A0A5P1E630_ASPOF</name>
<dbReference type="EMBL" id="CM007389">
    <property type="protein sequence ID" value="ONK58094.1"/>
    <property type="molecule type" value="Genomic_DNA"/>
</dbReference>
<keyword evidence="3" id="KW-1185">Reference proteome</keyword>
<sequence length="184" mass="20237">MARASEAMAGARAGLRRRRFELTGGGRSLVWVVRPEANGGASALWSSVLAAKVVEREGVWRELKGRAGECSLRRGGRLESQWHWDRRAPGHGGRPKERESKVETEEEEEVKGCGDVGGIYKALATEMEMSTLELEVVRGGAWTVGRRWKLEVVVAGTGGCRRSTLEIIAGAWRLSSLELEVSRH</sequence>
<evidence type="ECO:0000313" key="2">
    <source>
        <dbReference type="EMBL" id="ONK58094.1"/>
    </source>
</evidence>